<dbReference type="KEGG" id="sphe:GFH32_12395"/>
<organism evidence="2 3">
    <name type="scientific">Sphingobacterium zhuxiongii</name>
    <dbReference type="NCBI Taxonomy" id="2662364"/>
    <lineage>
        <taxon>Bacteria</taxon>
        <taxon>Pseudomonadati</taxon>
        <taxon>Bacteroidota</taxon>
        <taxon>Sphingobacteriia</taxon>
        <taxon>Sphingobacteriales</taxon>
        <taxon>Sphingobacteriaceae</taxon>
        <taxon>Sphingobacterium</taxon>
    </lineage>
</organism>
<sequence>MLRGIFCNFIFAILCTQVNAQQVVPFKLNGANNILVTGVLNEKDTLALMFQIAMNEASLSPDRGTKAQDLIFDHSVFPEGVSVNNRIQIGEIHLDSMIVFNNEHTGPTAEGKIGLDLFQGQVFEIDYDQQLLKTHLELPDTSTYQAIPLNVRNGQLFLTLDLQINHVNMQDQFLLQSGYAGGLLFSNRFADEHQMDKNIEVYAEKKLMNSAGQTMITKQGILSEFHLNDISMVNMSAGVFIGEIKMQRVGYFGADLLRRFNWIFSQDRRTAYIKKSKYFDAPAYRI</sequence>
<evidence type="ECO:0000256" key="1">
    <source>
        <dbReference type="SAM" id="SignalP"/>
    </source>
</evidence>
<evidence type="ECO:0000313" key="3">
    <source>
        <dbReference type="Proteomes" id="UP000326921"/>
    </source>
</evidence>
<protein>
    <submittedName>
        <fullName evidence="2">Uncharacterized protein</fullName>
    </submittedName>
</protein>
<dbReference type="EMBL" id="CP045652">
    <property type="protein sequence ID" value="QGA27067.1"/>
    <property type="molecule type" value="Genomic_DNA"/>
</dbReference>
<keyword evidence="1" id="KW-0732">Signal</keyword>
<reference evidence="2 3" key="1">
    <citation type="submission" date="2019-10" db="EMBL/GenBank/DDBJ databases">
        <authorList>
            <person name="Dong K."/>
        </authorList>
    </citation>
    <scope>NUCLEOTIDE SEQUENCE [LARGE SCALE GENOMIC DNA]</scope>
    <source>
        <strain evidence="3">dk4302</strain>
    </source>
</reference>
<feature type="signal peptide" evidence="1">
    <location>
        <begin position="1"/>
        <end position="20"/>
    </location>
</feature>
<name>A0A5Q0QAB9_9SPHI</name>
<dbReference type="RefSeq" id="WP_153511909.1">
    <property type="nucleotide sequence ID" value="NZ_CP045652.1"/>
</dbReference>
<dbReference type="Proteomes" id="UP000326921">
    <property type="component" value="Chromosome"/>
</dbReference>
<gene>
    <name evidence="2" type="ORF">GFH32_12395</name>
</gene>
<keyword evidence="3" id="KW-1185">Reference proteome</keyword>
<dbReference type="AlphaFoldDB" id="A0A5Q0QAB9"/>
<proteinExistence type="predicted"/>
<evidence type="ECO:0000313" key="2">
    <source>
        <dbReference type="EMBL" id="QGA27067.1"/>
    </source>
</evidence>
<feature type="chain" id="PRO_5024859733" evidence="1">
    <location>
        <begin position="21"/>
        <end position="286"/>
    </location>
</feature>
<accession>A0A5Q0QAB9</accession>